<keyword evidence="5" id="KW-1003">Cell membrane</keyword>
<feature type="transmembrane region" description="Helical" evidence="5">
    <location>
        <begin position="178"/>
        <end position="207"/>
    </location>
</feature>
<accession>A0A8I1GDH0</accession>
<evidence type="ECO:0000256" key="5">
    <source>
        <dbReference type="RuleBase" id="RU363041"/>
    </source>
</evidence>
<organism evidence="6 7">
    <name type="scientific">Rhodomicrobium udaipurense</name>
    <dbReference type="NCBI Taxonomy" id="1202716"/>
    <lineage>
        <taxon>Bacteria</taxon>
        <taxon>Pseudomonadati</taxon>
        <taxon>Pseudomonadota</taxon>
        <taxon>Alphaproteobacteria</taxon>
        <taxon>Hyphomicrobiales</taxon>
        <taxon>Hyphomicrobiaceae</taxon>
        <taxon>Rhodomicrobium</taxon>
    </lineage>
</organism>
<evidence type="ECO:0000256" key="2">
    <source>
        <dbReference type="ARBA" id="ARBA00022692"/>
    </source>
</evidence>
<evidence type="ECO:0000256" key="1">
    <source>
        <dbReference type="ARBA" id="ARBA00004141"/>
    </source>
</evidence>
<protein>
    <recommendedName>
        <fullName evidence="5">Probable membrane transporter protein</fullName>
    </recommendedName>
</protein>
<dbReference type="InterPro" id="IPR051598">
    <property type="entry name" value="TSUP/Inactive_protease-like"/>
</dbReference>
<comment type="subcellular location">
    <subcellularLocation>
        <location evidence="5">Cell membrane</location>
        <topology evidence="5">Multi-pass membrane protein</topology>
    </subcellularLocation>
    <subcellularLocation>
        <location evidence="1">Membrane</location>
        <topology evidence="1">Multi-pass membrane protein</topology>
    </subcellularLocation>
</comment>
<reference evidence="6 7" key="1">
    <citation type="submission" date="2020-12" db="EMBL/GenBank/DDBJ databases">
        <title>Revised draft genomes of Rhodomicrobium vannielii ATCC 17100 and Rhodomicrobium udaipurense JA643.</title>
        <authorList>
            <person name="Conners E.M."/>
            <person name="Davenport E.J."/>
            <person name="Bose A."/>
        </authorList>
    </citation>
    <scope>NUCLEOTIDE SEQUENCE [LARGE SCALE GENOMIC DNA]</scope>
    <source>
        <strain evidence="6 7">JA643</strain>
    </source>
</reference>
<feature type="transmembrane region" description="Helical" evidence="5">
    <location>
        <begin position="110"/>
        <end position="131"/>
    </location>
</feature>
<feature type="transmembrane region" description="Helical" evidence="5">
    <location>
        <begin position="82"/>
        <end position="104"/>
    </location>
</feature>
<dbReference type="InterPro" id="IPR002781">
    <property type="entry name" value="TM_pro_TauE-like"/>
</dbReference>
<dbReference type="PANTHER" id="PTHR43701">
    <property type="entry name" value="MEMBRANE TRANSPORTER PROTEIN MJ0441-RELATED"/>
    <property type="match status" value="1"/>
</dbReference>
<feature type="transmembrane region" description="Helical" evidence="5">
    <location>
        <begin position="37"/>
        <end position="62"/>
    </location>
</feature>
<evidence type="ECO:0000256" key="4">
    <source>
        <dbReference type="ARBA" id="ARBA00023136"/>
    </source>
</evidence>
<feature type="transmembrane region" description="Helical" evidence="5">
    <location>
        <begin position="12"/>
        <end position="31"/>
    </location>
</feature>
<comment type="caution">
    <text evidence="6">The sequence shown here is derived from an EMBL/GenBank/DDBJ whole genome shotgun (WGS) entry which is preliminary data.</text>
</comment>
<proteinExistence type="inferred from homology"/>
<feature type="transmembrane region" description="Helical" evidence="5">
    <location>
        <begin position="213"/>
        <end position="235"/>
    </location>
</feature>
<sequence>MQVYLPIAEMPVNVLLMLGLGGAVGFLSGMFGVGGGFLMTPLLIFAGIPSAVAVATGANPLIASSITGTIAQARRKNLDTKLGLYLLGGGAVGAFWGVLIIRYLRQIGQVDLFVSLLYVVFMGAVGSIMLVESLRALRKVRRGQPAAKRTGRHGWMHGLPFKTRFPASKLYISAIPPVVAGVLVGVMSGVMGVGGGFILVPILIYLLHVPTNVAVGTSLFQIIFVSAITTVLQAAMNQTVDIALALLLMLGGAFGAQVGAAAGQKLRAEELRLLLALLVLAVGLRLGVDLVLPGEIFSVRSAGF</sequence>
<dbReference type="GO" id="GO:0005886">
    <property type="term" value="C:plasma membrane"/>
    <property type="evidence" value="ECO:0007669"/>
    <property type="project" value="UniProtKB-SubCell"/>
</dbReference>
<dbReference type="EMBL" id="JAEMUK010000009">
    <property type="protein sequence ID" value="MBJ7542929.1"/>
    <property type="molecule type" value="Genomic_DNA"/>
</dbReference>
<dbReference type="AlphaFoldDB" id="A0A8I1GDH0"/>
<keyword evidence="2 5" id="KW-0812">Transmembrane</keyword>
<dbReference type="Pfam" id="PF01925">
    <property type="entry name" value="TauE"/>
    <property type="match status" value="1"/>
</dbReference>
<evidence type="ECO:0000313" key="6">
    <source>
        <dbReference type="EMBL" id="MBJ7542929.1"/>
    </source>
</evidence>
<dbReference type="Proteomes" id="UP000623250">
    <property type="component" value="Unassembled WGS sequence"/>
</dbReference>
<keyword evidence="4 5" id="KW-0472">Membrane</keyword>
<dbReference type="RefSeq" id="WP_037234265.1">
    <property type="nucleotide sequence ID" value="NZ_JAEMUK010000009.1"/>
</dbReference>
<name>A0A8I1GDH0_9HYPH</name>
<feature type="transmembrane region" description="Helical" evidence="5">
    <location>
        <begin position="273"/>
        <end position="292"/>
    </location>
</feature>
<comment type="similarity">
    <text evidence="5">Belongs to the 4-toluene sulfonate uptake permease (TSUP) (TC 2.A.102) family.</text>
</comment>
<dbReference type="PANTHER" id="PTHR43701:SF12">
    <property type="entry name" value="MEMBRANE TRANSPORTER PROTEIN YTNM-RELATED"/>
    <property type="match status" value="1"/>
</dbReference>
<keyword evidence="3 5" id="KW-1133">Transmembrane helix</keyword>
<feature type="transmembrane region" description="Helical" evidence="5">
    <location>
        <begin position="242"/>
        <end position="261"/>
    </location>
</feature>
<evidence type="ECO:0000313" key="7">
    <source>
        <dbReference type="Proteomes" id="UP000623250"/>
    </source>
</evidence>
<gene>
    <name evidence="6" type="ORF">JDN41_05085</name>
</gene>
<evidence type="ECO:0000256" key="3">
    <source>
        <dbReference type="ARBA" id="ARBA00022989"/>
    </source>
</evidence>
<keyword evidence="7" id="KW-1185">Reference proteome</keyword>